<dbReference type="InterPro" id="IPR035476">
    <property type="entry name" value="SIS_PGI_1"/>
</dbReference>
<reference evidence="14" key="1">
    <citation type="submission" date="2017-02" db="UniProtKB">
        <authorList>
            <consortium name="WormBaseParasite"/>
        </authorList>
    </citation>
    <scope>IDENTIFICATION</scope>
</reference>
<comment type="similarity">
    <text evidence="2 9">Belongs to the GPI family.</text>
</comment>
<dbReference type="UniPathway" id="UPA00109">
    <property type="reaction ID" value="UER00181"/>
</dbReference>
<dbReference type="InterPro" id="IPR046348">
    <property type="entry name" value="SIS_dom_sf"/>
</dbReference>
<dbReference type="InterPro" id="IPR018189">
    <property type="entry name" value="Phosphoglucose_isomerase_CS"/>
</dbReference>
<dbReference type="EMBL" id="UZAD01000033">
    <property type="protein sequence ID" value="VDN81842.1"/>
    <property type="molecule type" value="Genomic_DNA"/>
</dbReference>
<dbReference type="Pfam" id="PF00342">
    <property type="entry name" value="PGI"/>
    <property type="match status" value="1"/>
</dbReference>
<dbReference type="PRINTS" id="PR00662">
    <property type="entry name" value="G6PISOMERASE"/>
</dbReference>
<dbReference type="GO" id="GO:0006096">
    <property type="term" value="P:glycolytic process"/>
    <property type="evidence" value="ECO:0007669"/>
    <property type="project" value="UniProtKB-UniPathway"/>
</dbReference>
<dbReference type="AlphaFoldDB" id="A0A0N4SY61"/>
<evidence type="ECO:0000256" key="2">
    <source>
        <dbReference type="ARBA" id="ARBA00006604"/>
    </source>
</evidence>
<keyword evidence="6 9" id="KW-0324">Glycolysis</keyword>
<evidence type="ECO:0000256" key="3">
    <source>
        <dbReference type="ARBA" id="ARBA00011952"/>
    </source>
</evidence>
<dbReference type="FunFam" id="3.40.50.10490:FF:000004">
    <property type="entry name" value="Glucose-6-phosphate isomerase"/>
    <property type="match status" value="1"/>
</dbReference>
<evidence type="ECO:0000256" key="7">
    <source>
        <dbReference type="ARBA" id="ARBA00023235"/>
    </source>
</evidence>
<evidence type="ECO:0000259" key="11">
    <source>
        <dbReference type="Pfam" id="PF23782"/>
    </source>
</evidence>
<dbReference type="InterPro" id="IPR057726">
    <property type="entry name" value="Tsg_C"/>
</dbReference>
<comment type="pathway">
    <text evidence="1 9">Carbohydrate degradation; glycolysis; D-glyceraldehyde 3-phosphate and glycerone phosphate from D-glucose: step 2/4.</text>
</comment>
<dbReference type="GO" id="GO:0048029">
    <property type="term" value="F:monosaccharide binding"/>
    <property type="evidence" value="ECO:0007669"/>
    <property type="project" value="TreeGrafter"/>
</dbReference>
<proteinExistence type="inferred from homology"/>
<feature type="domain" description="Tsg N-terminal" evidence="11">
    <location>
        <begin position="49"/>
        <end position="110"/>
    </location>
</feature>
<evidence type="ECO:0000256" key="6">
    <source>
        <dbReference type="ARBA" id="ARBA00023152"/>
    </source>
</evidence>
<dbReference type="InterPro" id="IPR035482">
    <property type="entry name" value="SIS_PGI_2"/>
</dbReference>
<keyword evidence="7 9" id="KW-0413">Isomerase</keyword>
<evidence type="ECO:0000313" key="13">
    <source>
        <dbReference type="Proteomes" id="UP000278627"/>
    </source>
</evidence>
<keyword evidence="13" id="KW-1185">Reference proteome</keyword>
<dbReference type="STRING" id="6280.A0A0N4SY61"/>
<dbReference type="Proteomes" id="UP000278627">
    <property type="component" value="Unassembled WGS sequence"/>
</dbReference>
<dbReference type="InterPro" id="IPR001672">
    <property type="entry name" value="G6P_Isomerase"/>
</dbReference>
<dbReference type="CDD" id="cd05016">
    <property type="entry name" value="SIS_PGI_2"/>
    <property type="match status" value="1"/>
</dbReference>
<dbReference type="EC" id="5.3.1.9" evidence="3 9"/>
<evidence type="ECO:0000256" key="8">
    <source>
        <dbReference type="ARBA" id="ARBA00029321"/>
    </source>
</evidence>
<dbReference type="Pfam" id="PF23782">
    <property type="entry name" value="Tsg_N"/>
    <property type="match status" value="1"/>
</dbReference>
<evidence type="ECO:0000256" key="1">
    <source>
        <dbReference type="ARBA" id="ARBA00004926"/>
    </source>
</evidence>
<dbReference type="GO" id="GO:0006094">
    <property type="term" value="P:gluconeogenesis"/>
    <property type="evidence" value="ECO:0007669"/>
    <property type="project" value="UniProtKB-KW"/>
</dbReference>
<reference evidence="12 13" key="2">
    <citation type="submission" date="2018-11" db="EMBL/GenBank/DDBJ databases">
        <authorList>
            <consortium name="Pathogen Informatics"/>
        </authorList>
    </citation>
    <scope>NUCLEOTIDE SEQUENCE [LARGE SCALE GENOMIC DNA]</scope>
</reference>
<dbReference type="GO" id="GO:0004347">
    <property type="term" value="F:glucose-6-phosphate isomerase activity"/>
    <property type="evidence" value="ECO:0007669"/>
    <property type="project" value="UniProtKB-EC"/>
</dbReference>
<dbReference type="GO" id="GO:0005829">
    <property type="term" value="C:cytosol"/>
    <property type="evidence" value="ECO:0007669"/>
    <property type="project" value="TreeGrafter"/>
</dbReference>
<dbReference type="FunFam" id="1.10.1390.10:FF:000001">
    <property type="entry name" value="Glucose-6-phosphate isomerase"/>
    <property type="match status" value="1"/>
</dbReference>
<name>A0A0N4SY61_BRUPA</name>
<dbReference type="NCBIfam" id="NF001211">
    <property type="entry name" value="PRK00179.1"/>
    <property type="match status" value="1"/>
</dbReference>
<dbReference type="PANTHER" id="PTHR11469">
    <property type="entry name" value="GLUCOSE-6-PHOSPHATE ISOMERASE"/>
    <property type="match status" value="1"/>
</dbReference>
<comment type="catalytic activity">
    <reaction evidence="8 9">
        <text>alpha-D-glucose 6-phosphate = beta-D-fructose 6-phosphate</text>
        <dbReference type="Rhea" id="RHEA:11816"/>
        <dbReference type="ChEBI" id="CHEBI:57634"/>
        <dbReference type="ChEBI" id="CHEBI:58225"/>
        <dbReference type="EC" id="5.3.1.9"/>
    </reaction>
</comment>
<dbReference type="PANTHER" id="PTHR11469:SF1">
    <property type="entry name" value="GLUCOSE-6-PHOSPHATE ISOMERASE"/>
    <property type="match status" value="1"/>
</dbReference>
<evidence type="ECO:0000256" key="4">
    <source>
        <dbReference type="ARBA" id="ARBA00018388"/>
    </source>
</evidence>
<evidence type="ECO:0000313" key="12">
    <source>
        <dbReference type="EMBL" id="VDN81842.1"/>
    </source>
</evidence>
<dbReference type="Pfam" id="PF04668">
    <property type="entry name" value="Tsg"/>
    <property type="match status" value="1"/>
</dbReference>
<keyword evidence="5 9" id="KW-0312">Gluconeogenesis</keyword>
<accession>A0A0N4SY61</accession>
<dbReference type="Gene3D" id="1.10.1390.10">
    <property type="match status" value="1"/>
</dbReference>
<dbReference type="PROSITE" id="PS00765">
    <property type="entry name" value="P_GLUCOSE_ISOMERASE_1"/>
    <property type="match status" value="1"/>
</dbReference>
<dbReference type="GO" id="GO:0097367">
    <property type="term" value="F:carbohydrate derivative binding"/>
    <property type="evidence" value="ECO:0007669"/>
    <property type="project" value="InterPro"/>
</dbReference>
<sequence>MSNLKTCLTYFTDQIDIIQNEMVANIIGWVLLLVLCTLLQDLLQAALDCNETECGPRVSKCMLLKACNCSINRNSILHNNCSCCNECIQCLDKQYMQCCACVGLCNPHKEAVHLNSYVDRFDQDDEDIIVFDKVALVNKVGTTYTFPALREYSFDRRGQNMKALGRTHQETNCTVVYLDKCMSHKQCSRQCLILGASMLRWFHTGCCECIGHTCLPYGSTTARLRAFSNILPFCIYVRQDYSDCKFVSKLNLGFSDRLTDTVLSHQGWYLNTFFLLQVETVAYIWVIRRRTELRTVAILQLQALKKTPPMITLLSLASQTIKGIGSMSANRHTANEMSLHKDSAFIQLQQHFESECKFLKMVDLFKHDPQRFQKYSLKMNTPDGPILFDYSKNIINEETMKRLFNLANSRNVLNMRQDMFSGKKINFTEGRAVLHTALRNVNNKPLTLDGQNVTDDVNNVLEHMRTFCDQVIRGTWKGYTGEAITDVVNIGIGGSDLGPLMVTEALKHYQVGPNVHFVSNIDGTHLAEVLKKIKPETTIFIIASKTFTTQETITNATSAKEWFLSKAVNPAAVAKHFVALSTNGPKVREFGIDENNMFGFWDWVGGRYSLWSAIGLSIAVHIGFDNFSQLLKGASAADEHFLNEPIEKNIPIIMALLGVLYINCFKAETHALLPYDQYLHRFAAYFQQGDMESNGKFVMRDGNRVDFPTGPIVWGEPGTNGQHAFYQLLHQGTRLVPCDFIAPVKSLNPIRQNLHHDILLSNFVAQTEALMKGKTPEEAEKELKDSGMSADKIPDILPHKVFEGNRPTNSIVLPKVSPFTLGTLIALYEHKIFVQGIIWNINSYDQWGVELGKQLAKVIQKEFEMSVECSSHDSSTNGIINFIKKEKRTNR</sequence>
<dbReference type="InterPro" id="IPR023096">
    <property type="entry name" value="G6P_Isomerase_C"/>
</dbReference>
<organism evidence="14">
    <name type="scientific">Brugia pahangi</name>
    <name type="common">Filarial nematode worm</name>
    <dbReference type="NCBI Taxonomy" id="6280"/>
    <lineage>
        <taxon>Eukaryota</taxon>
        <taxon>Metazoa</taxon>
        <taxon>Ecdysozoa</taxon>
        <taxon>Nematoda</taxon>
        <taxon>Chromadorea</taxon>
        <taxon>Rhabditida</taxon>
        <taxon>Spirurina</taxon>
        <taxon>Spiruromorpha</taxon>
        <taxon>Filarioidea</taxon>
        <taxon>Onchocercidae</taxon>
        <taxon>Brugia</taxon>
    </lineage>
</organism>
<dbReference type="CDD" id="cd05015">
    <property type="entry name" value="SIS_PGI_1"/>
    <property type="match status" value="1"/>
</dbReference>
<dbReference type="WBParaSite" id="BPAG_0000065501-mRNA-1">
    <property type="protein sequence ID" value="BPAG_0000065501-mRNA-1"/>
    <property type="gene ID" value="BPAG_0000065501"/>
</dbReference>
<dbReference type="GO" id="GO:0051156">
    <property type="term" value="P:glucose 6-phosphate metabolic process"/>
    <property type="evidence" value="ECO:0007669"/>
    <property type="project" value="TreeGrafter"/>
</dbReference>
<dbReference type="InterPro" id="IPR057635">
    <property type="entry name" value="Tsg_N"/>
</dbReference>
<evidence type="ECO:0000256" key="9">
    <source>
        <dbReference type="RuleBase" id="RU000612"/>
    </source>
</evidence>
<evidence type="ECO:0000256" key="5">
    <source>
        <dbReference type="ARBA" id="ARBA00022432"/>
    </source>
</evidence>
<feature type="domain" description="Tsg C-terminal" evidence="10">
    <location>
        <begin position="159"/>
        <end position="224"/>
    </location>
</feature>
<dbReference type="HAMAP" id="MF_00473">
    <property type="entry name" value="G6P_isomerase"/>
    <property type="match status" value="1"/>
</dbReference>
<evidence type="ECO:0000313" key="14">
    <source>
        <dbReference type="WBParaSite" id="BPAG_0000065501-mRNA-1"/>
    </source>
</evidence>
<dbReference type="SUPFAM" id="SSF53697">
    <property type="entry name" value="SIS domain"/>
    <property type="match status" value="1"/>
</dbReference>
<dbReference type="Gene3D" id="3.40.50.10490">
    <property type="entry name" value="Glucose-6-phosphate isomerase like protein, domain 1"/>
    <property type="match status" value="2"/>
</dbReference>
<protein>
    <recommendedName>
        <fullName evidence="4 9">Glucose-6-phosphate isomerase</fullName>
        <ecNumber evidence="3 9">5.3.1.9</ecNumber>
    </recommendedName>
</protein>
<evidence type="ECO:0000259" key="10">
    <source>
        <dbReference type="Pfam" id="PF04668"/>
    </source>
</evidence>
<gene>
    <name evidence="12" type="ORF">BPAG_LOCUS656</name>
</gene>
<dbReference type="PROSITE" id="PS51463">
    <property type="entry name" value="P_GLUCOSE_ISOMERASE_3"/>
    <property type="match status" value="1"/>
</dbReference>
<dbReference type="PROSITE" id="PS00174">
    <property type="entry name" value="P_GLUCOSE_ISOMERASE_2"/>
    <property type="match status" value="1"/>
</dbReference>